<comment type="caution">
    <text evidence="5">The sequence shown here is derived from an EMBL/GenBank/DDBJ whole genome shotgun (WGS) entry which is preliminary data.</text>
</comment>
<dbReference type="EMBL" id="DSKI01001016">
    <property type="protein sequence ID" value="HEB45874.1"/>
    <property type="molecule type" value="Genomic_DNA"/>
</dbReference>
<reference evidence="5" key="1">
    <citation type="journal article" date="2020" name="mSystems">
        <title>Genome- and Community-Level Interaction Insights into Carbon Utilization and Element Cycling Functions of Hydrothermarchaeota in Hydrothermal Sediment.</title>
        <authorList>
            <person name="Zhou Z."/>
            <person name="Liu Y."/>
            <person name="Xu W."/>
            <person name="Pan J."/>
            <person name="Luo Z.H."/>
            <person name="Li M."/>
        </authorList>
    </citation>
    <scope>NUCLEOTIDE SEQUENCE [LARGE SCALE GENOMIC DNA]</scope>
    <source>
        <strain evidence="5">SpSt-243</strain>
    </source>
</reference>
<name>A0A7C1P2E5_9HYPH</name>
<dbReference type="AlphaFoldDB" id="A0A7C1P2E5"/>
<dbReference type="Pfam" id="PF01425">
    <property type="entry name" value="Amidase"/>
    <property type="match status" value="1"/>
</dbReference>
<gene>
    <name evidence="5" type="ORF">ENP70_19795</name>
</gene>
<dbReference type="Gene3D" id="3.90.1300.10">
    <property type="entry name" value="Amidase signature (AS) domain"/>
    <property type="match status" value="1"/>
</dbReference>
<dbReference type="SUPFAM" id="SSF75304">
    <property type="entry name" value="Amidase signature (AS) enzymes"/>
    <property type="match status" value="1"/>
</dbReference>
<evidence type="ECO:0000313" key="5">
    <source>
        <dbReference type="EMBL" id="HEB45874.1"/>
    </source>
</evidence>
<dbReference type="InterPro" id="IPR036928">
    <property type="entry name" value="AS_sf"/>
</dbReference>
<dbReference type="PANTHER" id="PTHR11895:SF7">
    <property type="entry name" value="GLUTAMYL-TRNA(GLN) AMIDOTRANSFERASE SUBUNIT A, MITOCHONDRIAL"/>
    <property type="match status" value="1"/>
</dbReference>
<sequence>MVFKEYADFDGLALADLIKRKEVSAGEVLEAAITRIEAVNPKLNAVIRPLFDRARQRVAKGLPDGPFSGVPFLVKDLLAQIDGVPTGNGNRLWAARVAQGNSELVNRWEKAGLVIAGRTNTPEFGLTPYTEPGANGPTRNPWDLTRTPGGSSGGSGAAVASGMVPIASGGDGGGSIRIPASACGVFGMKPTRGRTPVGPFIGEAWSGFAIEHVLTRSVRDSAAVLDATHGADRGSPHPLPPQEGTFLEACQRAPGKLKIAVSRQPMLGKAVAPEVAAAFNDTVKLLADLGHEVIEAAPPVDREAFSMAFLTALAGELRADIEFTAKTFGVKIRPGDYDASSFSMGLLGEGFTASDLITAHRYLTLSARSILGFFEDVDVLMTPVLSSLPVKIGALQPSAVEKKLLTVLGYVGGGRLLKKLGIAEQLAAQTFEFIPWTPIFNVTGQPAMSVPTGWSPEGLPIGMQFVGRFAGEDTLFSLAGQLEQALPWKDRRPPL</sequence>
<dbReference type="PANTHER" id="PTHR11895">
    <property type="entry name" value="TRANSAMIDASE"/>
    <property type="match status" value="1"/>
</dbReference>
<evidence type="ECO:0000256" key="2">
    <source>
        <dbReference type="ARBA" id="ARBA00009199"/>
    </source>
</evidence>
<evidence type="ECO:0000256" key="3">
    <source>
        <dbReference type="ARBA" id="ARBA00021874"/>
    </source>
</evidence>
<comment type="similarity">
    <text evidence="2">Belongs to the amidase family.</text>
</comment>
<dbReference type="PROSITE" id="PS00571">
    <property type="entry name" value="AMIDASES"/>
    <property type="match status" value="1"/>
</dbReference>
<dbReference type="GO" id="GO:0003824">
    <property type="term" value="F:catalytic activity"/>
    <property type="evidence" value="ECO:0007669"/>
    <property type="project" value="InterPro"/>
</dbReference>
<organism evidence="5">
    <name type="scientific">Agrobacterium albertimagni</name>
    <dbReference type="NCBI Taxonomy" id="147266"/>
    <lineage>
        <taxon>Bacteria</taxon>
        <taxon>Pseudomonadati</taxon>
        <taxon>Pseudomonadota</taxon>
        <taxon>Alphaproteobacteria</taxon>
        <taxon>Hyphomicrobiales</taxon>
        <taxon>Rhizobiaceae</taxon>
        <taxon>Rhizobium/Agrobacterium group</taxon>
        <taxon>Agrobacterium</taxon>
    </lineage>
</organism>
<dbReference type="InterPro" id="IPR000120">
    <property type="entry name" value="Amidase"/>
</dbReference>
<protein>
    <recommendedName>
        <fullName evidence="3">Indoleacetamide hydrolase</fullName>
    </recommendedName>
</protein>
<evidence type="ECO:0000259" key="4">
    <source>
        <dbReference type="Pfam" id="PF01425"/>
    </source>
</evidence>
<accession>A0A7C1P2E5</accession>
<feature type="domain" description="Amidase" evidence="4">
    <location>
        <begin position="27"/>
        <end position="475"/>
    </location>
</feature>
<evidence type="ECO:0000256" key="1">
    <source>
        <dbReference type="ARBA" id="ARBA00003871"/>
    </source>
</evidence>
<proteinExistence type="inferred from homology"/>
<comment type="function">
    <text evidence="1">Hydrolyzes indole-3-acetamide (IAM) into indole-3-acetic acid (IAA).</text>
</comment>
<dbReference type="InterPro" id="IPR020556">
    <property type="entry name" value="Amidase_CS"/>
</dbReference>
<dbReference type="InterPro" id="IPR023631">
    <property type="entry name" value="Amidase_dom"/>
</dbReference>